<proteinExistence type="predicted"/>
<name>A0A480HJB7_PIG</name>
<sequence>MPEAWAALALTPPQPPPRDKEQRRQRPGPKALERRMLFFPPGHSHQHLVTSDHHNHSSLLDCDSNLGTWTLCQALPIFTLILTQRIQGGLSAQVPARALGKAEGTSVMESTREDQGADPRVTRGLALHGRDTGGGQGEGLIGEEGELGHRSLFSPLRFPQTLRDCKKAYMAAQVQRWGARRAAAAGADGKARSPTGPWQLRV</sequence>
<evidence type="ECO:0000313" key="2">
    <source>
        <dbReference type="EMBL" id="HDA24329.1"/>
    </source>
</evidence>
<dbReference type="EMBL" id="DQIR01083869">
    <property type="protein sequence ID" value="HDA39345.1"/>
    <property type="molecule type" value="Transcribed_RNA"/>
</dbReference>
<dbReference type="AlphaFoldDB" id="A0A480HJB7"/>
<feature type="region of interest" description="Disordered" evidence="1">
    <location>
        <begin position="1"/>
        <end position="28"/>
    </location>
</feature>
<dbReference type="EMBL" id="DQIR01068853">
    <property type="protein sequence ID" value="HDA24329.1"/>
    <property type="molecule type" value="Transcribed_RNA"/>
</dbReference>
<reference evidence="2" key="1">
    <citation type="journal article" date="2019" name="PeerJ">
        <title>Genes of the pig, Sus scrofa, reconstructed with EvidentialGene.</title>
        <authorList>
            <person name="Gilbert D.G."/>
        </authorList>
    </citation>
    <scope>NUCLEOTIDE SEQUENCE</scope>
</reference>
<accession>A0A480HJB7</accession>
<protein>
    <submittedName>
        <fullName evidence="2">Transcription factor 23</fullName>
    </submittedName>
</protein>
<evidence type="ECO:0000256" key="1">
    <source>
        <dbReference type="SAM" id="MobiDB-lite"/>
    </source>
</evidence>
<feature type="region of interest" description="Disordered" evidence="1">
    <location>
        <begin position="183"/>
        <end position="202"/>
    </location>
</feature>
<organism evidence="2">
    <name type="scientific">Sus scrofa</name>
    <name type="common">Pig</name>
    <dbReference type="NCBI Taxonomy" id="9823"/>
    <lineage>
        <taxon>Eukaryota</taxon>
        <taxon>Metazoa</taxon>
        <taxon>Chordata</taxon>
        <taxon>Craniata</taxon>
        <taxon>Vertebrata</taxon>
        <taxon>Euteleostomi</taxon>
        <taxon>Mammalia</taxon>
        <taxon>Eutheria</taxon>
        <taxon>Laurasiatheria</taxon>
        <taxon>Artiodactyla</taxon>
        <taxon>Suina</taxon>
        <taxon>Suidae</taxon>
        <taxon>Sus</taxon>
    </lineage>
</organism>